<dbReference type="eggNOG" id="KOG1304">
    <property type="taxonomic scope" value="Eukaryota"/>
</dbReference>
<evidence type="ECO:0000313" key="7">
    <source>
        <dbReference type="EMBL" id="CCF45776.1"/>
    </source>
</evidence>
<evidence type="ECO:0000256" key="2">
    <source>
        <dbReference type="ARBA" id="ARBA00022692"/>
    </source>
</evidence>
<dbReference type="Pfam" id="PF01490">
    <property type="entry name" value="Aa_trans"/>
    <property type="match status" value="1"/>
</dbReference>
<dbReference type="GO" id="GO:0016020">
    <property type="term" value="C:membrane"/>
    <property type="evidence" value="ECO:0007669"/>
    <property type="project" value="UniProtKB-SubCell"/>
</dbReference>
<dbReference type="AlphaFoldDB" id="H1VZW4"/>
<evidence type="ECO:0000256" key="5">
    <source>
        <dbReference type="SAM" id="Phobius"/>
    </source>
</evidence>
<feature type="domain" description="Amino acid transporter transmembrane" evidence="6">
    <location>
        <begin position="52"/>
        <end position="138"/>
    </location>
</feature>
<proteinExistence type="predicted"/>
<keyword evidence="4 5" id="KW-0472">Membrane</keyword>
<dbReference type="EMBL" id="CACQ02008046">
    <property type="protein sequence ID" value="CCF45776.1"/>
    <property type="molecule type" value="Genomic_DNA"/>
</dbReference>
<name>H1VZW4_COLHI</name>
<reference evidence="8" key="1">
    <citation type="journal article" date="2012" name="Nat. Genet.">
        <title>Lifestyle transitions in plant pathogenic Colletotrichum fungi deciphered by genome and transcriptome analyses.</title>
        <authorList>
            <person name="O'Connell R.J."/>
            <person name="Thon M.R."/>
            <person name="Hacquard S."/>
            <person name="Amyotte S.G."/>
            <person name="Kleemann J."/>
            <person name="Torres M.F."/>
            <person name="Damm U."/>
            <person name="Buiate E.A."/>
            <person name="Epstein L."/>
            <person name="Alkan N."/>
            <person name="Altmueller J."/>
            <person name="Alvarado-Balderrama L."/>
            <person name="Bauser C.A."/>
            <person name="Becker C."/>
            <person name="Birren B.W."/>
            <person name="Chen Z."/>
            <person name="Choi J."/>
            <person name="Crouch J.A."/>
            <person name="Duvick J.P."/>
            <person name="Farman M.A."/>
            <person name="Gan P."/>
            <person name="Heiman D."/>
            <person name="Henrissat B."/>
            <person name="Howard R.J."/>
            <person name="Kabbage M."/>
            <person name="Koch C."/>
            <person name="Kracher B."/>
            <person name="Kubo Y."/>
            <person name="Law A.D."/>
            <person name="Lebrun M.-H."/>
            <person name="Lee Y.-H."/>
            <person name="Miyara I."/>
            <person name="Moore N."/>
            <person name="Neumann U."/>
            <person name="Nordstroem K."/>
            <person name="Panaccione D.G."/>
            <person name="Panstruga R."/>
            <person name="Place M."/>
            <person name="Proctor R.H."/>
            <person name="Prusky D."/>
            <person name="Rech G."/>
            <person name="Reinhardt R."/>
            <person name="Rollins J.A."/>
            <person name="Rounsley S."/>
            <person name="Schardl C.L."/>
            <person name="Schwartz D.C."/>
            <person name="Shenoy N."/>
            <person name="Shirasu K."/>
            <person name="Sikhakolli U.R."/>
            <person name="Stueber K."/>
            <person name="Sukno S.A."/>
            <person name="Sweigard J.A."/>
            <person name="Takano Y."/>
            <person name="Takahara H."/>
            <person name="Trail F."/>
            <person name="van der Does H.C."/>
            <person name="Voll L.M."/>
            <person name="Will I."/>
            <person name="Young S."/>
            <person name="Zeng Q."/>
            <person name="Zhang J."/>
            <person name="Zhou S."/>
            <person name="Dickman M.B."/>
            <person name="Schulze-Lefert P."/>
            <person name="Ver Loren van Themaat E."/>
            <person name="Ma L.-J."/>
            <person name="Vaillancourt L.J."/>
        </authorList>
    </citation>
    <scope>NUCLEOTIDE SEQUENCE [LARGE SCALE GENOMIC DNA]</scope>
    <source>
        <strain evidence="8">IMI 349063</strain>
    </source>
</reference>
<dbReference type="STRING" id="759273.H1VZW4"/>
<dbReference type="HOGENOM" id="CLU_1652042_0_0_1"/>
<comment type="subcellular location">
    <subcellularLocation>
        <location evidence="1">Membrane</location>
    </subcellularLocation>
</comment>
<evidence type="ECO:0000256" key="3">
    <source>
        <dbReference type="ARBA" id="ARBA00022989"/>
    </source>
</evidence>
<organism evidence="7 8">
    <name type="scientific">Colletotrichum higginsianum (strain IMI 349063)</name>
    <name type="common">Crucifer anthracnose fungus</name>
    <dbReference type="NCBI Taxonomy" id="759273"/>
    <lineage>
        <taxon>Eukaryota</taxon>
        <taxon>Fungi</taxon>
        <taxon>Dikarya</taxon>
        <taxon>Ascomycota</taxon>
        <taxon>Pezizomycotina</taxon>
        <taxon>Sordariomycetes</taxon>
        <taxon>Hypocreomycetidae</taxon>
        <taxon>Glomerellales</taxon>
        <taxon>Glomerellaceae</taxon>
        <taxon>Colletotrichum</taxon>
        <taxon>Colletotrichum destructivum species complex</taxon>
    </lineage>
</organism>
<protein>
    <recommendedName>
        <fullName evidence="6">Amino acid transporter transmembrane domain-containing protein</fullName>
    </recommendedName>
</protein>
<feature type="transmembrane region" description="Helical" evidence="5">
    <location>
        <begin position="121"/>
        <end position="143"/>
    </location>
</feature>
<gene>
    <name evidence="7" type="ORF">CH063_03692</name>
</gene>
<dbReference type="Proteomes" id="UP000007174">
    <property type="component" value="Unassembled WGS sequence"/>
</dbReference>
<feature type="transmembrane region" description="Helical" evidence="5">
    <location>
        <begin position="62"/>
        <end position="79"/>
    </location>
</feature>
<keyword evidence="2 5" id="KW-0812">Transmembrane</keyword>
<dbReference type="VEuPathDB" id="FungiDB:CH63R_04217"/>
<evidence type="ECO:0000313" key="8">
    <source>
        <dbReference type="Proteomes" id="UP000007174"/>
    </source>
</evidence>
<feature type="transmembrane region" description="Helical" evidence="5">
    <location>
        <begin position="85"/>
        <end position="101"/>
    </location>
</feature>
<sequence length="160" mass="18163">MAEPKFVRNLSDNKASTIAGVLVYLSKEAKHPLAFIYNEDPWRLLLLALRNTHPYIKWQKNLYRFFFVILCAVIAWGGADDLDKFVALVGNFACIPLVYIYPPLLHYKAVAKNRLWKISDIVLCIFGFVAMAYTTTLTVYSWAGGSSEPTPPGYCDRRGH</sequence>
<evidence type="ECO:0000259" key="6">
    <source>
        <dbReference type="Pfam" id="PF01490"/>
    </source>
</evidence>
<accession>H1VZW4</accession>
<evidence type="ECO:0000256" key="4">
    <source>
        <dbReference type="ARBA" id="ARBA00023136"/>
    </source>
</evidence>
<dbReference type="InterPro" id="IPR013057">
    <property type="entry name" value="AA_transpt_TM"/>
</dbReference>
<evidence type="ECO:0000256" key="1">
    <source>
        <dbReference type="ARBA" id="ARBA00004370"/>
    </source>
</evidence>
<keyword evidence="3 5" id="KW-1133">Transmembrane helix</keyword>